<organism evidence="1 2">
    <name type="scientific">Granulicella pectinivorans</name>
    <dbReference type="NCBI Taxonomy" id="474950"/>
    <lineage>
        <taxon>Bacteria</taxon>
        <taxon>Pseudomonadati</taxon>
        <taxon>Acidobacteriota</taxon>
        <taxon>Terriglobia</taxon>
        <taxon>Terriglobales</taxon>
        <taxon>Acidobacteriaceae</taxon>
        <taxon>Granulicella</taxon>
    </lineage>
</organism>
<dbReference type="OrthoDB" id="120564at2"/>
<evidence type="ECO:0000313" key="2">
    <source>
        <dbReference type="Proteomes" id="UP000199024"/>
    </source>
</evidence>
<proteinExistence type="predicted"/>
<evidence type="ECO:0000313" key="1">
    <source>
        <dbReference type="EMBL" id="SFS09504.1"/>
    </source>
</evidence>
<accession>A0A1I6M1J5</accession>
<gene>
    <name evidence="1" type="ORF">SAMN05421771_1657</name>
</gene>
<dbReference type="STRING" id="474950.SAMN05421771_1657"/>
<sequence length="200" mass="20738">MRAFFVGVVTAGLVGSGWGQVGLRPPTQSTLRDGQGAYPAPLPTGQAVLEEMSERAAVIFCGVVTAVRLPGDGLSGVVEVEFAVSDAVRGAGGGTYVVKEWAGLWRDGARYRVGDRRLMLLHAPGPGGLSSPVDGLDGAIPVGDGVDLRWLEARTLRGSMYSEQGRVVKGVAPAAASGPAAVEEVVGLMRGWEARRNGAR</sequence>
<name>A0A1I6M1J5_9BACT</name>
<reference evidence="1 2" key="1">
    <citation type="submission" date="2016-10" db="EMBL/GenBank/DDBJ databases">
        <authorList>
            <person name="de Groot N.N."/>
        </authorList>
    </citation>
    <scope>NUCLEOTIDE SEQUENCE [LARGE SCALE GENOMIC DNA]</scope>
    <source>
        <strain evidence="1 2">DSM 21001</strain>
    </source>
</reference>
<dbReference type="AlphaFoldDB" id="A0A1I6M1J5"/>
<dbReference type="Proteomes" id="UP000199024">
    <property type="component" value="Unassembled WGS sequence"/>
</dbReference>
<dbReference type="EMBL" id="FOZL01000001">
    <property type="protein sequence ID" value="SFS09504.1"/>
    <property type="molecule type" value="Genomic_DNA"/>
</dbReference>
<keyword evidence="2" id="KW-1185">Reference proteome</keyword>
<protein>
    <submittedName>
        <fullName evidence="1">Uncharacterized protein</fullName>
    </submittedName>
</protein>
<dbReference type="RefSeq" id="WP_089838326.1">
    <property type="nucleotide sequence ID" value="NZ_FOZL01000001.1"/>
</dbReference>